<protein>
    <submittedName>
        <fullName evidence="1">Uncharacterized protein</fullName>
    </submittedName>
</protein>
<dbReference type="OrthoDB" id="9792018at2"/>
<dbReference type="EMBL" id="FR773153">
    <property type="protein sequence ID" value="CBY92364.1"/>
    <property type="molecule type" value="Genomic_DNA"/>
</dbReference>
<evidence type="ECO:0000313" key="2">
    <source>
        <dbReference type="Proteomes" id="UP000008637"/>
    </source>
</evidence>
<name>E8ZGU3_MYCHL</name>
<organism evidence="1 2">
    <name type="scientific">Mycoplasma haemofelis (strain Langford 1)</name>
    <name type="common">Haemobartonella felis</name>
    <dbReference type="NCBI Taxonomy" id="941640"/>
    <lineage>
        <taxon>Bacteria</taxon>
        <taxon>Bacillati</taxon>
        <taxon>Mycoplasmatota</taxon>
        <taxon>Mollicutes</taxon>
        <taxon>Mycoplasmataceae</taxon>
        <taxon>Mycoplasma</taxon>
    </lineage>
</organism>
<dbReference type="KEGG" id="mha:HF1_03560"/>
<dbReference type="Proteomes" id="UP000008637">
    <property type="component" value="Chromosome"/>
</dbReference>
<dbReference type="AlphaFoldDB" id="E8ZGU3"/>
<evidence type="ECO:0000313" key="1">
    <source>
        <dbReference type="EMBL" id="CBY92364.1"/>
    </source>
</evidence>
<proteinExistence type="predicted"/>
<reference evidence="1 2" key="1">
    <citation type="journal article" date="2011" name="J. Bacteriol.">
        <title>Complete genome sequence of Mycoplasma haemofelis, a hemotropic mycoplasma.</title>
        <authorList>
            <person name="Barker E.N."/>
            <person name="Helps C.R."/>
            <person name="Peters I.R."/>
            <person name="Darby A.C."/>
            <person name="Radford A.D."/>
            <person name="Tasker S."/>
        </authorList>
    </citation>
    <scope>NUCLEOTIDE SEQUENCE [LARGE SCALE GENOMIC DNA]</scope>
    <source>
        <strain evidence="1 2">Langford 1</strain>
    </source>
</reference>
<sequence>MIKQGMALAGAAGVGTTSYLGYSLMHKIPKAIKEATIGEEWSEFILVNGTDAQWESRKTKLSKALEDQLIPEIKAFKSDKDGLKRWCAGAAKKTYSDMKPLYLSNVRSYCTIDFKDKLGGKHIGSSDSWTEAKNKLKQVTQGTELSEEMKEVKDKLNEQLASNALQTWCLSAYDRPYLNEQDRWFKDTKDYCTKNGASGVGA</sequence>
<keyword evidence="2" id="KW-1185">Reference proteome</keyword>
<accession>E8ZGU3</accession>
<gene>
    <name evidence="1" type="ordered locus">HF1_03560</name>
</gene>
<dbReference type="HOGENOM" id="CLU_087258_0_0_14"/>